<sequence>MPPKKPAPTVRKGKPHHRSKKLEDEPKRDEDTIDDEVAPANPASTTQRGPNSAAGTAEKPVGKSSPKEKRKEKGSRQRRSRPAGKSTKGQTTEQPGEAKGPQRGKELSKTQLEAARSFLTEVSKLGSEGVCKEFQEEVKNFLPPQPKFDAFAANTTRNRYKDVACLDATRVVLTLNVPPETDYIHANYVQLEGYDTRKYIATQAPTEATTPDFWRMVYETEATSIVMLCAVVESGIEKCAQYFPAQEGAYVNHGPMFVNNRKVWTQDELTMHTIEVIPDGCSNSVLTKLIVMHQWPDRGVPGSTMKVLRLLRSIPNGTCVIHCSAGVGRTGTAIAVDFAMFTFRKRQEKPVIKDIVKNIRTQRACAVQTEAQYLYIVTVFVDYLSVKIKDKKTQALVHQFRETIPAPNPV</sequence>
<dbReference type="InterPro" id="IPR000387">
    <property type="entry name" value="Tyr_Pase_dom"/>
</dbReference>
<dbReference type="SMART" id="SM00194">
    <property type="entry name" value="PTPc"/>
    <property type="match status" value="1"/>
</dbReference>
<dbReference type="GO" id="GO:0004725">
    <property type="term" value="F:protein tyrosine phosphatase activity"/>
    <property type="evidence" value="ECO:0007669"/>
    <property type="project" value="InterPro"/>
</dbReference>
<feature type="compositionally biased region" description="Basic and acidic residues" evidence="1">
    <location>
        <begin position="65"/>
        <end position="75"/>
    </location>
</feature>
<dbReference type="Proteomes" id="UP000095284">
    <property type="component" value="Unplaced"/>
</dbReference>
<dbReference type="InterPro" id="IPR029021">
    <property type="entry name" value="Prot-tyrosine_phosphatase-like"/>
</dbReference>
<dbReference type="Pfam" id="PF00102">
    <property type="entry name" value="Y_phosphatase"/>
    <property type="match status" value="1"/>
</dbReference>
<evidence type="ECO:0000259" key="3">
    <source>
        <dbReference type="PROSITE" id="PS50056"/>
    </source>
</evidence>
<dbReference type="PROSITE" id="PS00383">
    <property type="entry name" value="TYR_PHOSPHATASE_1"/>
    <property type="match status" value="1"/>
</dbReference>
<feature type="domain" description="Tyrosine specific protein phosphatases" evidence="3">
    <location>
        <begin position="305"/>
        <end position="374"/>
    </location>
</feature>
<dbReference type="AlphaFoldDB" id="A0A1I7S891"/>
<evidence type="ECO:0000259" key="2">
    <source>
        <dbReference type="PROSITE" id="PS50055"/>
    </source>
</evidence>
<dbReference type="eggNOG" id="KOG0789">
    <property type="taxonomic scope" value="Eukaryota"/>
</dbReference>
<dbReference type="InterPro" id="IPR016130">
    <property type="entry name" value="Tyr_Pase_AS"/>
</dbReference>
<feature type="domain" description="Tyrosine-protein phosphatase" evidence="2">
    <location>
        <begin position="154"/>
        <end position="383"/>
    </location>
</feature>
<protein>
    <submittedName>
        <fullName evidence="5">Protein-tyrosine phosphatase</fullName>
    </submittedName>
</protein>
<dbReference type="PROSITE" id="PS50056">
    <property type="entry name" value="TYR_PHOSPHATASE_2"/>
    <property type="match status" value="1"/>
</dbReference>
<proteinExistence type="predicted"/>
<evidence type="ECO:0000313" key="5">
    <source>
        <dbReference type="WBParaSite" id="BXY_0923400.1"/>
    </source>
</evidence>
<dbReference type="PROSITE" id="PS50055">
    <property type="entry name" value="TYR_PHOSPHATASE_PTP"/>
    <property type="match status" value="1"/>
</dbReference>
<accession>A0A1I7S891</accession>
<dbReference type="CDD" id="cd00047">
    <property type="entry name" value="PTPc"/>
    <property type="match status" value="1"/>
</dbReference>
<name>A0A1I7S891_BURXY</name>
<feature type="region of interest" description="Disordered" evidence="1">
    <location>
        <begin position="1"/>
        <end position="108"/>
    </location>
</feature>
<evidence type="ECO:0000313" key="4">
    <source>
        <dbReference type="Proteomes" id="UP000095284"/>
    </source>
</evidence>
<dbReference type="WBParaSite" id="BXY_0923400.1">
    <property type="protein sequence ID" value="BXY_0923400.1"/>
    <property type="gene ID" value="BXY_0923400"/>
</dbReference>
<dbReference type="InterPro" id="IPR000242">
    <property type="entry name" value="PTP_cat"/>
</dbReference>
<reference evidence="5" key="1">
    <citation type="submission" date="2016-11" db="UniProtKB">
        <authorList>
            <consortium name="WormBaseParasite"/>
        </authorList>
    </citation>
    <scope>IDENTIFICATION</scope>
</reference>
<organism evidence="4 5">
    <name type="scientific">Bursaphelenchus xylophilus</name>
    <name type="common">Pinewood nematode worm</name>
    <name type="synonym">Aphelenchoides xylophilus</name>
    <dbReference type="NCBI Taxonomy" id="6326"/>
    <lineage>
        <taxon>Eukaryota</taxon>
        <taxon>Metazoa</taxon>
        <taxon>Ecdysozoa</taxon>
        <taxon>Nematoda</taxon>
        <taxon>Chromadorea</taxon>
        <taxon>Rhabditida</taxon>
        <taxon>Tylenchina</taxon>
        <taxon>Tylenchomorpha</taxon>
        <taxon>Aphelenchoidea</taxon>
        <taxon>Aphelenchoididae</taxon>
        <taxon>Bursaphelenchus</taxon>
    </lineage>
</organism>
<dbReference type="InterPro" id="IPR003595">
    <property type="entry name" value="Tyr_Pase_cat"/>
</dbReference>
<dbReference type="PRINTS" id="PR00700">
    <property type="entry name" value="PRTYPHPHTASE"/>
</dbReference>
<dbReference type="SMART" id="SM00404">
    <property type="entry name" value="PTPc_motif"/>
    <property type="match status" value="1"/>
</dbReference>
<feature type="compositionally biased region" description="Polar residues" evidence="1">
    <location>
        <begin position="42"/>
        <end position="54"/>
    </location>
</feature>
<dbReference type="SUPFAM" id="SSF52799">
    <property type="entry name" value="(Phosphotyrosine protein) phosphatases II"/>
    <property type="match status" value="1"/>
</dbReference>
<dbReference type="Gene3D" id="3.90.190.10">
    <property type="entry name" value="Protein tyrosine phosphatase superfamily"/>
    <property type="match status" value="1"/>
</dbReference>
<evidence type="ECO:0000256" key="1">
    <source>
        <dbReference type="SAM" id="MobiDB-lite"/>
    </source>
</evidence>
<feature type="compositionally biased region" description="Basic residues" evidence="1">
    <location>
        <begin position="11"/>
        <end position="20"/>
    </location>
</feature>
<dbReference type="PANTHER" id="PTHR23219">
    <property type="entry name" value="TYROSINE-PROTEIN PHOSPHATASE C15H7.3-RELATED"/>
    <property type="match status" value="1"/>
</dbReference>
<dbReference type="PANTHER" id="PTHR23219:SF13">
    <property type="entry name" value="TYROSINE-PROTEIN PHOSPHATASE DOMAIN-CONTAINING PROTEIN"/>
    <property type="match status" value="1"/>
</dbReference>
<feature type="compositionally biased region" description="Basic and acidic residues" evidence="1">
    <location>
        <begin position="21"/>
        <end position="30"/>
    </location>
</feature>